<gene>
    <name evidence="3" type="ORF">HDA36_004107</name>
</gene>
<evidence type="ECO:0000259" key="2">
    <source>
        <dbReference type="Pfam" id="PF08044"/>
    </source>
</evidence>
<dbReference type="InterPro" id="IPR012551">
    <property type="entry name" value="DUF1707_SHOCT-like"/>
</dbReference>
<evidence type="ECO:0000313" key="3">
    <source>
        <dbReference type="EMBL" id="MBB5434023.1"/>
    </source>
</evidence>
<dbReference type="EMBL" id="JACHDB010000001">
    <property type="protein sequence ID" value="MBB5434023.1"/>
    <property type="molecule type" value="Genomic_DNA"/>
</dbReference>
<organism evidence="3 4">
    <name type="scientific">Nocardiopsis composta</name>
    <dbReference type="NCBI Taxonomy" id="157465"/>
    <lineage>
        <taxon>Bacteria</taxon>
        <taxon>Bacillati</taxon>
        <taxon>Actinomycetota</taxon>
        <taxon>Actinomycetes</taxon>
        <taxon>Streptosporangiales</taxon>
        <taxon>Nocardiopsidaceae</taxon>
        <taxon>Nocardiopsis</taxon>
    </lineage>
</organism>
<accession>A0A7W8QP39</accession>
<proteinExistence type="predicted"/>
<feature type="domain" description="DUF1707" evidence="2">
    <location>
        <begin position="17"/>
        <end position="69"/>
    </location>
</feature>
<dbReference type="PANTHER" id="PTHR40763">
    <property type="entry name" value="MEMBRANE PROTEIN-RELATED"/>
    <property type="match status" value="1"/>
</dbReference>
<feature type="region of interest" description="Disordered" evidence="1">
    <location>
        <begin position="1"/>
        <end position="30"/>
    </location>
</feature>
<dbReference type="RefSeq" id="WP_221331620.1">
    <property type="nucleotide sequence ID" value="NZ_BAAAJD010000124.1"/>
</dbReference>
<dbReference type="Pfam" id="PF08044">
    <property type="entry name" value="DUF1707"/>
    <property type="match status" value="1"/>
</dbReference>
<comment type="caution">
    <text evidence="3">The sequence shown here is derived from an EMBL/GenBank/DDBJ whole genome shotgun (WGS) entry which is preliminary data.</text>
</comment>
<evidence type="ECO:0000256" key="1">
    <source>
        <dbReference type="SAM" id="MobiDB-lite"/>
    </source>
</evidence>
<protein>
    <recommendedName>
        <fullName evidence="2">DUF1707 domain-containing protein</fullName>
    </recommendedName>
</protein>
<dbReference type="PANTHER" id="PTHR40763:SF4">
    <property type="entry name" value="DUF1707 DOMAIN-CONTAINING PROTEIN"/>
    <property type="match status" value="1"/>
</dbReference>
<dbReference type="AlphaFoldDB" id="A0A7W8QP39"/>
<name>A0A7W8QP39_9ACTN</name>
<evidence type="ECO:0000313" key="4">
    <source>
        <dbReference type="Proteomes" id="UP000572635"/>
    </source>
</evidence>
<reference evidence="3 4" key="1">
    <citation type="submission" date="2020-08" db="EMBL/GenBank/DDBJ databases">
        <title>Sequencing the genomes of 1000 actinobacteria strains.</title>
        <authorList>
            <person name="Klenk H.-P."/>
        </authorList>
    </citation>
    <scope>NUCLEOTIDE SEQUENCE [LARGE SCALE GENOMIC DNA]</scope>
    <source>
        <strain evidence="3 4">DSM 44551</strain>
    </source>
</reference>
<dbReference type="Proteomes" id="UP000572635">
    <property type="component" value="Unassembled WGS sequence"/>
</dbReference>
<keyword evidence="4" id="KW-1185">Reference proteome</keyword>
<sequence length="207" mass="22587">MPSDEISPRRSDAAAKMRAADSDREAVAERLRDAAAEGRLSMDELEERLDAAFSAKTFADLEPIVDDLPEAASAPRRTDEPLVLKAGGSNLRQTGYWVAPSEIVASAGMGNIKLDFTEAECPHKVMTVKVSAGMGNVVVVVPRGWEVQTQEMSTGMGNVINRVTDPPGRDSRLLRFSGNVTMGNLKVRYPSRFELAWKRRAAAKRQA</sequence>